<dbReference type="Proteomes" id="UP001152562">
    <property type="component" value="Unassembled WGS sequence"/>
</dbReference>
<feature type="compositionally biased region" description="Polar residues" evidence="1">
    <location>
        <begin position="320"/>
        <end position="332"/>
    </location>
</feature>
<reference evidence="2" key="1">
    <citation type="submission" date="2022-05" db="EMBL/GenBank/DDBJ databases">
        <authorList>
            <person name="Okamura Y."/>
        </authorList>
    </citation>
    <scope>NUCLEOTIDE SEQUENCE</scope>
</reference>
<feature type="compositionally biased region" description="Polar residues" evidence="1">
    <location>
        <begin position="175"/>
        <end position="185"/>
    </location>
</feature>
<dbReference type="EMBL" id="CALOZG010000042">
    <property type="protein sequence ID" value="CAH4035263.1"/>
    <property type="molecule type" value="Genomic_DNA"/>
</dbReference>
<feature type="compositionally biased region" description="Polar residues" evidence="1">
    <location>
        <begin position="33"/>
        <end position="42"/>
    </location>
</feature>
<feature type="compositionally biased region" description="Basic and acidic residues" evidence="1">
    <location>
        <begin position="310"/>
        <end position="319"/>
    </location>
</feature>
<gene>
    <name evidence="2" type="ORF">PIBRA_LOCUS11338</name>
</gene>
<accession>A0A9P0XHP9</accession>
<feature type="region of interest" description="Disordered" evidence="1">
    <location>
        <begin position="17"/>
        <end position="42"/>
    </location>
</feature>
<organism evidence="2 3">
    <name type="scientific">Pieris brassicae</name>
    <name type="common">White butterfly</name>
    <name type="synonym">Large white butterfly</name>
    <dbReference type="NCBI Taxonomy" id="7116"/>
    <lineage>
        <taxon>Eukaryota</taxon>
        <taxon>Metazoa</taxon>
        <taxon>Ecdysozoa</taxon>
        <taxon>Arthropoda</taxon>
        <taxon>Hexapoda</taxon>
        <taxon>Insecta</taxon>
        <taxon>Pterygota</taxon>
        <taxon>Neoptera</taxon>
        <taxon>Endopterygota</taxon>
        <taxon>Lepidoptera</taxon>
        <taxon>Glossata</taxon>
        <taxon>Ditrysia</taxon>
        <taxon>Papilionoidea</taxon>
        <taxon>Pieridae</taxon>
        <taxon>Pierinae</taxon>
        <taxon>Pieris</taxon>
    </lineage>
</organism>
<name>A0A9P0XHP9_PIEBR</name>
<evidence type="ECO:0000313" key="3">
    <source>
        <dbReference type="Proteomes" id="UP001152562"/>
    </source>
</evidence>
<sequence length="332" mass="37850">MQTAFRPTQSRGSVIINSLPRIGSGPKLRSETSHMVSQPPFNRTTVQSSTDIILRGQRYARFLKLVLCSAFYSYHSIKGKRMSKPSVTNFSKRTGSPFQKIDKDKDEQKIVHEEVLHKTNYEKQREKSEELVQKVNKKAAEYHSNKPSSGVFTEVVTHGAFTTKKVEAEKPKENQPLSKSNNGNSKPLLGFPSSANDLALDAKTDLESDPNISKEVREKVIDKLFTLVSMVQHTYESKVRIMTEFERFKDTHLKNDVRREKEHSEQLYKLNINFQSEVIQAIQQLRSELDLSRNLSSNLDDSNLLSLKDSDTKSSRDCQSDNSDSQIDYNVS</sequence>
<protein>
    <submittedName>
        <fullName evidence="2">Uncharacterized protein</fullName>
    </submittedName>
</protein>
<feature type="region of interest" description="Disordered" evidence="1">
    <location>
        <begin position="167"/>
        <end position="193"/>
    </location>
</feature>
<feature type="region of interest" description="Disordered" evidence="1">
    <location>
        <begin position="310"/>
        <end position="332"/>
    </location>
</feature>
<proteinExistence type="predicted"/>
<evidence type="ECO:0000256" key="1">
    <source>
        <dbReference type="SAM" id="MobiDB-lite"/>
    </source>
</evidence>
<dbReference type="AlphaFoldDB" id="A0A9P0XHP9"/>
<evidence type="ECO:0000313" key="2">
    <source>
        <dbReference type="EMBL" id="CAH4035263.1"/>
    </source>
</evidence>
<keyword evidence="3" id="KW-1185">Reference proteome</keyword>
<comment type="caution">
    <text evidence="2">The sequence shown here is derived from an EMBL/GenBank/DDBJ whole genome shotgun (WGS) entry which is preliminary data.</text>
</comment>